<feature type="domain" description="EF-hand" evidence="2">
    <location>
        <begin position="56"/>
        <end position="91"/>
    </location>
</feature>
<dbReference type="InterPro" id="IPR018247">
    <property type="entry name" value="EF_Hand_1_Ca_BS"/>
</dbReference>
<keyword evidence="4" id="KW-1185">Reference proteome</keyword>
<evidence type="ECO:0000256" key="1">
    <source>
        <dbReference type="ARBA" id="ARBA00022837"/>
    </source>
</evidence>
<dbReference type="PROSITE" id="PS00018">
    <property type="entry name" value="EF_HAND_1"/>
    <property type="match status" value="1"/>
</dbReference>
<dbReference type="SUPFAM" id="SSF47473">
    <property type="entry name" value="EF-hand"/>
    <property type="match status" value="1"/>
</dbReference>
<dbReference type="GO" id="GO:0005509">
    <property type="term" value="F:calcium ion binding"/>
    <property type="evidence" value="ECO:0007669"/>
    <property type="project" value="InterPro"/>
</dbReference>
<gene>
    <name evidence="3" type="ORF">TTAC_LOCUS6803</name>
</gene>
<sequence length="124" mass="14226">MDELVSIFKQFDNDGNAVMTPRNVALESTVLTLGFVSVDDFKEKCKKLYEDKGFTSTDSTISKLAMLLDFNSDGIIDFNEFIEGSRLAREKCKRSPLQRHWRTPRDRGHIYLKSVCHFVDAPTM</sequence>
<evidence type="ECO:0000259" key="2">
    <source>
        <dbReference type="PROSITE" id="PS50222"/>
    </source>
</evidence>
<dbReference type="InterPro" id="IPR011992">
    <property type="entry name" value="EF-hand-dom_pair"/>
</dbReference>
<evidence type="ECO:0000313" key="4">
    <source>
        <dbReference type="Proteomes" id="UP000274429"/>
    </source>
</evidence>
<dbReference type="Proteomes" id="UP000274429">
    <property type="component" value="Unassembled WGS sequence"/>
</dbReference>
<proteinExistence type="predicted"/>
<dbReference type="AlphaFoldDB" id="A0A3P7FB96"/>
<accession>A0A3P7FB96</accession>
<dbReference type="PROSITE" id="PS50222">
    <property type="entry name" value="EF_HAND_2"/>
    <property type="match status" value="1"/>
</dbReference>
<dbReference type="EMBL" id="UYWX01020324">
    <property type="protein sequence ID" value="VDM31073.1"/>
    <property type="molecule type" value="Genomic_DNA"/>
</dbReference>
<keyword evidence="1" id="KW-0106">Calcium</keyword>
<protein>
    <recommendedName>
        <fullName evidence="2">EF-hand domain-containing protein</fullName>
    </recommendedName>
</protein>
<dbReference type="OrthoDB" id="442428at2759"/>
<evidence type="ECO:0000313" key="3">
    <source>
        <dbReference type="EMBL" id="VDM31073.1"/>
    </source>
</evidence>
<organism evidence="3 4">
    <name type="scientific">Hydatigena taeniaeformis</name>
    <name type="common">Feline tapeworm</name>
    <name type="synonym">Taenia taeniaeformis</name>
    <dbReference type="NCBI Taxonomy" id="6205"/>
    <lineage>
        <taxon>Eukaryota</taxon>
        <taxon>Metazoa</taxon>
        <taxon>Spiralia</taxon>
        <taxon>Lophotrochozoa</taxon>
        <taxon>Platyhelminthes</taxon>
        <taxon>Cestoda</taxon>
        <taxon>Eucestoda</taxon>
        <taxon>Cyclophyllidea</taxon>
        <taxon>Taeniidae</taxon>
        <taxon>Hydatigera</taxon>
    </lineage>
</organism>
<dbReference type="Gene3D" id="1.10.238.10">
    <property type="entry name" value="EF-hand"/>
    <property type="match status" value="1"/>
</dbReference>
<name>A0A3P7FB96_HYDTA</name>
<reference evidence="3 4" key="1">
    <citation type="submission" date="2018-11" db="EMBL/GenBank/DDBJ databases">
        <authorList>
            <consortium name="Pathogen Informatics"/>
        </authorList>
    </citation>
    <scope>NUCLEOTIDE SEQUENCE [LARGE SCALE GENOMIC DNA]</scope>
</reference>
<dbReference type="InterPro" id="IPR002048">
    <property type="entry name" value="EF_hand_dom"/>
</dbReference>